<dbReference type="Proteomes" id="UP001163321">
    <property type="component" value="Chromosome 1"/>
</dbReference>
<evidence type="ECO:0000313" key="2">
    <source>
        <dbReference type="Proteomes" id="UP001163321"/>
    </source>
</evidence>
<gene>
    <name evidence="1" type="ORF">PsorP6_000356</name>
</gene>
<name>A0ACC0WXQ1_9STRA</name>
<proteinExistence type="predicted"/>
<organism evidence="1 2">
    <name type="scientific">Peronosclerospora sorghi</name>
    <dbReference type="NCBI Taxonomy" id="230839"/>
    <lineage>
        <taxon>Eukaryota</taxon>
        <taxon>Sar</taxon>
        <taxon>Stramenopiles</taxon>
        <taxon>Oomycota</taxon>
        <taxon>Peronosporomycetes</taxon>
        <taxon>Peronosporales</taxon>
        <taxon>Peronosporaceae</taxon>
        <taxon>Peronosclerospora</taxon>
    </lineage>
</organism>
<accession>A0ACC0WXQ1</accession>
<comment type="caution">
    <text evidence="1">The sequence shown here is derived from an EMBL/GenBank/DDBJ whole genome shotgun (WGS) entry which is preliminary data.</text>
</comment>
<reference evidence="1 2" key="1">
    <citation type="journal article" date="2022" name="bioRxiv">
        <title>The genome of the oomycete Peronosclerospora sorghi, a cosmopolitan pathogen of maize and sorghum, is inflated with dispersed pseudogenes.</title>
        <authorList>
            <person name="Fletcher K."/>
            <person name="Martin F."/>
            <person name="Isakeit T."/>
            <person name="Cavanaugh K."/>
            <person name="Magill C."/>
            <person name="Michelmore R."/>
        </authorList>
    </citation>
    <scope>NUCLEOTIDE SEQUENCE [LARGE SCALE GENOMIC DNA]</scope>
    <source>
        <strain evidence="1">P6</strain>
    </source>
</reference>
<keyword evidence="2" id="KW-1185">Reference proteome</keyword>
<protein>
    <submittedName>
        <fullName evidence="1">Uncharacterized protein</fullName>
    </submittedName>
</protein>
<dbReference type="EMBL" id="CM047580">
    <property type="protein sequence ID" value="KAI9923142.1"/>
    <property type="molecule type" value="Genomic_DNA"/>
</dbReference>
<evidence type="ECO:0000313" key="1">
    <source>
        <dbReference type="EMBL" id="KAI9923142.1"/>
    </source>
</evidence>
<sequence length="209" mass="23541">MGRFKTLFQCESAVDGLGLDGAHEVKQLVETHVLEALETSMYSIECVVALLEVAGAIIVLEEVEQQAEDAAQGSWIVTGMVHVMLQWDTFPDDLDMSVLFTLLRQCCVSWKLRRILCDHVEYEKIVDMLVVVVIDSKAQRWRHSVIKTLTLLGEETALEHVTQGVQASSTRSVRPRCAHCRQAMDKDQNTRPVVREFLVESGGHVLQEH</sequence>